<comment type="caution">
    <text evidence="2">The sequence shown here is derived from an EMBL/GenBank/DDBJ whole genome shotgun (WGS) entry which is preliminary data.</text>
</comment>
<dbReference type="Pfam" id="PF03446">
    <property type="entry name" value="NAD_binding_2"/>
    <property type="match status" value="1"/>
</dbReference>
<feature type="domain" description="6-phosphogluconate dehydrogenase NADP-binding" evidence="1">
    <location>
        <begin position="2"/>
        <end position="51"/>
    </location>
</feature>
<dbReference type="SUPFAM" id="SSF51735">
    <property type="entry name" value="NAD(P)-binding Rossmann-fold domains"/>
    <property type="match status" value="1"/>
</dbReference>
<evidence type="ECO:0000259" key="1">
    <source>
        <dbReference type="Pfam" id="PF03446"/>
    </source>
</evidence>
<name>A0AAV1R043_9ROSI</name>
<dbReference type="InterPro" id="IPR051265">
    <property type="entry name" value="HIBADH-related_NP60_sf"/>
</dbReference>
<proteinExistence type="predicted"/>
<dbReference type="Proteomes" id="UP001314170">
    <property type="component" value="Unassembled WGS sequence"/>
</dbReference>
<organism evidence="2 3">
    <name type="scientific">Dovyalis caffra</name>
    <dbReference type="NCBI Taxonomy" id="77055"/>
    <lineage>
        <taxon>Eukaryota</taxon>
        <taxon>Viridiplantae</taxon>
        <taxon>Streptophyta</taxon>
        <taxon>Embryophyta</taxon>
        <taxon>Tracheophyta</taxon>
        <taxon>Spermatophyta</taxon>
        <taxon>Magnoliopsida</taxon>
        <taxon>eudicotyledons</taxon>
        <taxon>Gunneridae</taxon>
        <taxon>Pentapetalae</taxon>
        <taxon>rosids</taxon>
        <taxon>fabids</taxon>
        <taxon>Malpighiales</taxon>
        <taxon>Salicaceae</taxon>
        <taxon>Flacourtieae</taxon>
        <taxon>Dovyalis</taxon>
    </lineage>
</organism>
<dbReference type="GO" id="GO:0050661">
    <property type="term" value="F:NADP binding"/>
    <property type="evidence" value="ECO:0007669"/>
    <property type="project" value="InterPro"/>
</dbReference>
<accession>A0AAV1R043</accession>
<dbReference type="GO" id="GO:0016616">
    <property type="term" value="F:oxidoreductase activity, acting on the CH-OH group of donors, NAD or NADP as acceptor"/>
    <property type="evidence" value="ECO:0007669"/>
    <property type="project" value="UniProtKB-ARBA"/>
</dbReference>
<reference evidence="2 3" key="1">
    <citation type="submission" date="2024-01" db="EMBL/GenBank/DDBJ databases">
        <authorList>
            <person name="Waweru B."/>
        </authorList>
    </citation>
    <scope>NUCLEOTIDE SEQUENCE [LARGE SCALE GENOMIC DNA]</scope>
</reference>
<dbReference type="PANTHER" id="PTHR43580">
    <property type="entry name" value="OXIDOREDUCTASE GLYR1-RELATED"/>
    <property type="match status" value="1"/>
</dbReference>
<dbReference type="AlphaFoldDB" id="A0AAV1R043"/>
<sequence length="92" mass="10471">MEIGFLGLGIKGKVMSMHLLKNGFKVTIRNRTLSKYKELVEFGLIPKHFPRSARQLHQSGNAFFKALELGSKRLAKIGRLVILAIEDKELYE</sequence>
<protein>
    <recommendedName>
        <fullName evidence="1">6-phosphogluconate dehydrogenase NADP-binding domain-containing protein</fullName>
    </recommendedName>
</protein>
<evidence type="ECO:0000313" key="2">
    <source>
        <dbReference type="EMBL" id="CAK7325900.1"/>
    </source>
</evidence>
<dbReference type="InterPro" id="IPR036291">
    <property type="entry name" value="NAD(P)-bd_dom_sf"/>
</dbReference>
<gene>
    <name evidence="2" type="ORF">DCAF_LOCUS3592</name>
</gene>
<dbReference type="EMBL" id="CAWUPB010000850">
    <property type="protein sequence ID" value="CAK7325900.1"/>
    <property type="molecule type" value="Genomic_DNA"/>
</dbReference>
<keyword evidence="3" id="KW-1185">Reference proteome</keyword>
<dbReference type="Gene3D" id="3.40.50.720">
    <property type="entry name" value="NAD(P)-binding Rossmann-like Domain"/>
    <property type="match status" value="1"/>
</dbReference>
<dbReference type="GO" id="GO:0005829">
    <property type="term" value="C:cytosol"/>
    <property type="evidence" value="ECO:0007669"/>
    <property type="project" value="TreeGrafter"/>
</dbReference>
<dbReference type="PANTHER" id="PTHR43580:SF9">
    <property type="entry name" value="GLYOXYLATE_SUCCINIC SEMIALDEHYDE REDUCTASE 1"/>
    <property type="match status" value="1"/>
</dbReference>
<evidence type="ECO:0000313" key="3">
    <source>
        <dbReference type="Proteomes" id="UP001314170"/>
    </source>
</evidence>
<dbReference type="InterPro" id="IPR006115">
    <property type="entry name" value="6PGDH_NADP-bd"/>
</dbReference>